<name>A0ABP8NH61_9BACT</name>
<dbReference type="RefSeq" id="WP_345327094.1">
    <property type="nucleotide sequence ID" value="NZ_BAABGA010000084.1"/>
</dbReference>
<evidence type="ECO:0000313" key="2">
    <source>
        <dbReference type="Proteomes" id="UP001500840"/>
    </source>
</evidence>
<gene>
    <name evidence="1" type="ORF">GCM10023156_56950</name>
</gene>
<organism evidence="1 2">
    <name type="scientific">Novipirellula rosea</name>
    <dbReference type="NCBI Taxonomy" id="1031540"/>
    <lineage>
        <taxon>Bacteria</taxon>
        <taxon>Pseudomonadati</taxon>
        <taxon>Planctomycetota</taxon>
        <taxon>Planctomycetia</taxon>
        <taxon>Pirellulales</taxon>
        <taxon>Pirellulaceae</taxon>
        <taxon>Novipirellula</taxon>
    </lineage>
</organism>
<protein>
    <submittedName>
        <fullName evidence="1">Uncharacterized protein</fullName>
    </submittedName>
</protein>
<proteinExistence type="predicted"/>
<evidence type="ECO:0000313" key="1">
    <source>
        <dbReference type="EMBL" id="GAA4467204.1"/>
    </source>
</evidence>
<comment type="caution">
    <text evidence="1">The sequence shown here is derived from an EMBL/GenBank/DDBJ whole genome shotgun (WGS) entry which is preliminary data.</text>
</comment>
<dbReference type="EMBL" id="BAABGA010000084">
    <property type="protein sequence ID" value="GAA4467204.1"/>
    <property type="molecule type" value="Genomic_DNA"/>
</dbReference>
<sequence>MDTDIRLSGQIDDWPSKTEMARLMESAGFSVYVGRYSIRLQDCEHFVFQEYGGDLGDPQFDADASSLEKMLDDGGRVSAALASADVRHRFELYNDSDEMVGYLHHRWPKEK</sequence>
<dbReference type="Proteomes" id="UP001500840">
    <property type="component" value="Unassembled WGS sequence"/>
</dbReference>
<reference evidence="2" key="1">
    <citation type="journal article" date="2019" name="Int. J. Syst. Evol. Microbiol.">
        <title>The Global Catalogue of Microorganisms (GCM) 10K type strain sequencing project: providing services to taxonomists for standard genome sequencing and annotation.</title>
        <authorList>
            <consortium name="The Broad Institute Genomics Platform"/>
            <consortium name="The Broad Institute Genome Sequencing Center for Infectious Disease"/>
            <person name="Wu L."/>
            <person name="Ma J."/>
        </authorList>
    </citation>
    <scope>NUCLEOTIDE SEQUENCE [LARGE SCALE GENOMIC DNA]</scope>
    <source>
        <strain evidence="2">JCM 17759</strain>
    </source>
</reference>
<accession>A0ABP8NH61</accession>
<keyword evidence="2" id="KW-1185">Reference proteome</keyword>